<keyword evidence="1" id="KW-0808">Transferase</keyword>
<dbReference type="AlphaFoldDB" id="A0A653DKP1"/>
<dbReference type="Pfam" id="PF14923">
    <property type="entry name" value="CCDC142"/>
    <property type="match status" value="1"/>
</dbReference>
<feature type="chain" id="PRO_5024869085" description="Coiled-coil protein 142 C-terminal domain-containing protein" evidence="2">
    <location>
        <begin position="20"/>
        <end position="733"/>
    </location>
</feature>
<dbReference type="EMBL" id="CAACVG010012756">
    <property type="protein sequence ID" value="VEN60763.1"/>
    <property type="molecule type" value="Genomic_DNA"/>
</dbReference>
<sequence length="733" mass="83577">MFKGIFVIWLTLLANNADSAEILGIFPSVKRENFNLGSRLMKELALKGHKVTVVSHFPQNNSIDHHEDIALDIPEYMSDLDSFMTFWQRARNLFMNSFINFYRRFVIVPQQKEMLKYWMNGVNLDASIKNVSLVLLNSLPGITEPVPHMPNMIEVGGLHIEEDTEVPRDIVKFLDEANEGVILHTAYANKEETEKLVKTFARLSMKVLWKTDLTYNDLEDITCSGCSVPDNVKLVSSLPQVNVLAHKNVKAFITNGELFDLIEAAYFAIPVVGIPLSMIQETNVALAVENRYAVQLSNNDLTEEIIIRAIDEVVQRKCCNEVCNNQGPRNNTPGQSNILGRDIEDISVSIETMAEKFEKVFNQLDMKDLHPLTAAKFSNSRKALWIGKLKLQYLIQDIIQEICSLYLMFGDNLFVLAIRISLAFNKLYNMDKRYELKSEISICNNGCPYVMFPMRKFSVTRLLQIVALNRAEICCHKLIDCLLDTYKSYQHNEDDGSDTSSLEIYITLTKHMTPHQSYERLDEPDSITPQKNENGFANLEELIFHEEKRVIGILQLILRNAPEMLGTDGVKKCRNTDQILVPVLEATEDYDIANMILTLVCESWLDHIYTNKIKFSEHGACQLLCDFASVTAWLTNCLIVSETMRNKLLKNEILKRCEGVGRLLLRCPGEKIKMADKNKRKVSVTAEVNDAEKSELMPAEMYVPNQEQWLTLRAARKSLFPAPACCGKYENIK</sequence>
<dbReference type="InterPro" id="IPR002213">
    <property type="entry name" value="UDP_glucos_trans"/>
</dbReference>
<protein>
    <recommendedName>
        <fullName evidence="3">Coiled-coil protein 142 C-terminal domain-containing protein</fullName>
    </recommendedName>
</protein>
<dbReference type="SUPFAM" id="SSF53756">
    <property type="entry name" value="UDP-Glycosyltransferase/glycogen phosphorylase"/>
    <property type="match status" value="1"/>
</dbReference>
<evidence type="ECO:0000313" key="5">
    <source>
        <dbReference type="Proteomes" id="UP000410492"/>
    </source>
</evidence>
<feature type="signal peptide" evidence="2">
    <location>
        <begin position="1"/>
        <end position="19"/>
    </location>
</feature>
<dbReference type="InterPro" id="IPR055350">
    <property type="entry name" value="CCDC142_C"/>
</dbReference>
<accession>A0A653DKP1</accession>
<evidence type="ECO:0000256" key="1">
    <source>
        <dbReference type="ARBA" id="ARBA00022679"/>
    </source>
</evidence>
<keyword evidence="2" id="KW-0732">Signal</keyword>
<feature type="domain" description="Coiled-coil protein 142 C-terminal" evidence="3">
    <location>
        <begin position="577"/>
        <end position="681"/>
    </location>
</feature>
<dbReference type="GO" id="GO:0008194">
    <property type="term" value="F:UDP-glycosyltransferase activity"/>
    <property type="evidence" value="ECO:0007669"/>
    <property type="project" value="InterPro"/>
</dbReference>
<dbReference type="Proteomes" id="UP000410492">
    <property type="component" value="Unassembled WGS sequence"/>
</dbReference>
<evidence type="ECO:0000259" key="3">
    <source>
        <dbReference type="Pfam" id="PF14923"/>
    </source>
</evidence>
<organism evidence="4 5">
    <name type="scientific">Callosobruchus maculatus</name>
    <name type="common">Southern cowpea weevil</name>
    <name type="synonym">Pulse bruchid</name>
    <dbReference type="NCBI Taxonomy" id="64391"/>
    <lineage>
        <taxon>Eukaryota</taxon>
        <taxon>Metazoa</taxon>
        <taxon>Ecdysozoa</taxon>
        <taxon>Arthropoda</taxon>
        <taxon>Hexapoda</taxon>
        <taxon>Insecta</taxon>
        <taxon>Pterygota</taxon>
        <taxon>Neoptera</taxon>
        <taxon>Endopterygota</taxon>
        <taxon>Coleoptera</taxon>
        <taxon>Polyphaga</taxon>
        <taxon>Cucujiformia</taxon>
        <taxon>Chrysomeloidea</taxon>
        <taxon>Chrysomelidae</taxon>
        <taxon>Bruchinae</taxon>
        <taxon>Bruchini</taxon>
        <taxon>Callosobruchus</taxon>
    </lineage>
</organism>
<gene>
    <name evidence="4" type="ORF">CALMAC_LOCUS18354</name>
</gene>
<dbReference type="PANTHER" id="PTHR21436:SF2">
    <property type="entry name" value="COILED-COIL DOMAIN-CONTAINING PROTEIN 142"/>
    <property type="match status" value="1"/>
</dbReference>
<dbReference type="PANTHER" id="PTHR21436">
    <property type="entry name" value="COILED-COIL DOMAIN-CONTAINING PROTEIN 142"/>
    <property type="match status" value="1"/>
</dbReference>
<keyword evidence="5" id="KW-1185">Reference proteome</keyword>
<dbReference type="InterPro" id="IPR026700">
    <property type="entry name" value="CCDC142"/>
</dbReference>
<proteinExistence type="predicted"/>
<evidence type="ECO:0000313" key="4">
    <source>
        <dbReference type="EMBL" id="VEN60763.1"/>
    </source>
</evidence>
<dbReference type="Pfam" id="PF00201">
    <property type="entry name" value="UDPGT"/>
    <property type="match status" value="1"/>
</dbReference>
<dbReference type="Gene3D" id="3.40.50.2000">
    <property type="entry name" value="Glycogen Phosphorylase B"/>
    <property type="match status" value="1"/>
</dbReference>
<reference evidence="4 5" key="1">
    <citation type="submission" date="2019-01" db="EMBL/GenBank/DDBJ databases">
        <authorList>
            <person name="Sayadi A."/>
        </authorList>
    </citation>
    <scope>NUCLEOTIDE SEQUENCE [LARGE SCALE GENOMIC DNA]</scope>
</reference>
<name>A0A653DKP1_CALMS</name>
<evidence type="ECO:0000256" key="2">
    <source>
        <dbReference type="SAM" id="SignalP"/>
    </source>
</evidence>
<dbReference type="OrthoDB" id="64767at2759"/>